<accession>A0A0M9WCN0</accession>
<dbReference type="AlphaFoldDB" id="A0A0M9WCN0"/>
<proteinExistence type="predicted"/>
<protein>
    <submittedName>
        <fullName evidence="1">Uncharacterized protein</fullName>
    </submittedName>
</protein>
<reference evidence="1 2" key="1">
    <citation type="submission" date="2015-08" db="EMBL/GenBank/DDBJ databases">
        <title>Genome sequencing of Penicillium nordicum.</title>
        <authorList>
            <person name="Nguyen H.D."/>
            <person name="Seifert K.A."/>
        </authorList>
    </citation>
    <scope>NUCLEOTIDE SEQUENCE [LARGE SCALE GENOMIC DNA]</scope>
    <source>
        <strain evidence="1 2">DAOMC 185683</strain>
    </source>
</reference>
<dbReference type="Proteomes" id="UP000037696">
    <property type="component" value="Unassembled WGS sequence"/>
</dbReference>
<dbReference type="EMBL" id="LHQQ01000188">
    <property type="protein sequence ID" value="KOS39799.1"/>
    <property type="molecule type" value="Genomic_DNA"/>
</dbReference>
<organism evidence="1 2">
    <name type="scientific">Penicillium nordicum</name>
    <dbReference type="NCBI Taxonomy" id="229535"/>
    <lineage>
        <taxon>Eukaryota</taxon>
        <taxon>Fungi</taxon>
        <taxon>Dikarya</taxon>
        <taxon>Ascomycota</taxon>
        <taxon>Pezizomycotina</taxon>
        <taxon>Eurotiomycetes</taxon>
        <taxon>Eurotiomycetidae</taxon>
        <taxon>Eurotiales</taxon>
        <taxon>Aspergillaceae</taxon>
        <taxon>Penicillium</taxon>
    </lineage>
</organism>
<gene>
    <name evidence="1" type="ORF">ACN38_g9356</name>
</gene>
<evidence type="ECO:0000313" key="1">
    <source>
        <dbReference type="EMBL" id="KOS39799.1"/>
    </source>
</evidence>
<comment type="caution">
    <text evidence="1">The sequence shown here is derived from an EMBL/GenBank/DDBJ whole genome shotgun (WGS) entry which is preliminary data.</text>
</comment>
<dbReference type="OrthoDB" id="8251006at2759"/>
<sequence>MANTRVHRSGSTFQLLTAGPLPKTYRLVYVSKTSPKLAAKRSAKFLRIHFRFTSDSIQIQFRWCSIHEIGPLRYPSGYHELTFQNDFVDPDTDLRGIRGIRRAFNPQTNTLIAKMVTHEHQKVVQDKYEWDHTNGQAQLSQHIEIRENDIGDKVSVYLEEIILAIYLVRYRLLAAILENTLPNNYRDNR</sequence>
<keyword evidence="2" id="KW-1185">Reference proteome</keyword>
<name>A0A0M9WCN0_9EURO</name>
<evidence type="ECO:0000313" key="2">
    <source>
        <dbReference type="Proteomes" id="UP000037696"/>
    </source>
</evidence>